<accession>A0A1Y1CM31</accession>
<dbReference type="NCBIfam" id="TIGR03378">
    <property type="entry name" value="glycerol3P_GlpB"/>
    <property type="match status" value="1"/>
</dbReference>
<evidence type="ECO:0000259" key="4">
    <source>
        <dbReference type="Pfam" id="PF00890"/>
    </source>
</evidence>
<dbReference type="GO" id="GO:0009331">
    <property type="term" value="C:glycerol-3-phosphate dehydrogenase (FAD) complex"/>
    <property type="evidence" value="ECO:0007669"/>
    <property type="project" value="InterPro"/>
</dbReference>
<keyword evidence="6" id="KW-1185">Reference proteome</keyword>
<dbReference type="InterPro" id="IPR003953">
    <property type="entry name" value="FAD-dep_OxRdtase_2_FAD-bd"/>
</dbReference>
<dbReference type="EMBL" id="AP018042">
    <property type="protein sequence ID" value="BAX81083.1"/>
    <property type="molecule type" value="Genomic_DNA"/>
</dbReference>
<dbReference type="Proteomes" id="UP000218267">
    <property type="component" value="Chromosome"/>
</dbReference>
<dbReference type="InterPro" id="IPR009158">
    <property type="entry name" value="G3P_DH_GlpB_su"/>
</dbReference>
<keyword evidence="2" id="KW-0288">FMN</keyword>
<evidence type="ECO:0000256" key="3">
    <source>
        <dbReference type="ARBA" id="ARBA00023002"/>
    </source>
</evidence>
<dbReference type="NCBIfam" id="NF003719">
    <property type="entry name" value="PRK05329.1-2"/>
    <property type="match status" value="1"/>
</dbReference>
<evidence type="ECO:0000313" key="5">
    <source>
        <dbReference type="EMBL" id="BAX81083.1"/>
    </source>
</evidence>
<reference evidence="5 6" key="1">
    <citation type="journal article" date="2018" name="Mar. Genomics">
        <title>Complete genome sequence of Marinifilaceae bacterium strain SPP2, isolated from the Antarctic marine sediment.</title>
        <authorList>
            <person name="Watanabe M."/>
            <person name="Kojima H."/>
            <person name="Fukui M."/>
        </authorList>
    </citation>
    <scope>NUCLEOTIDE SEQUENCE [LARGE SCALE GENOMIC DNA]</scope>
    <source>
        <strain evidence="5 6">SPP2</strain>
    </source>
</reference>
<organism evidence="5 6">
    <name type="scientific">Labilibaculum antarcticum</name>
    <dbReference type="NCBI Taxonomy" id="1717717"/>
    <lineage>
        <taxon>Bacteria</taxon>
        <taxon>Pseudomonadati</taxon>
        <taxon>Bacteroidota</taxon>
        <taxon>Bacteroidia</taxon>
        <taxon>Marinilabiliales</taxon>
        <taxon>Marinifilaceae</taxon>
        <taxon>Labilibaculum</taxon>
    </lineage>
</organism>
<evidence type="ECO:0000256" key="2">
    <source>
        <dbReference type="ARBA" id="ARBA00022643"/>
    </source>
</evidence>
<evidence type="ECO:0000256" key="1">
    <source>
        <dbReference type="ARBA" id="ARBA00022630"/>
    </source>
</evidence>
<dbReference type="PIRSF" id="PIRSF000141">
    <property type="entry name" value="Anaerobic_G3P_dh"/>
    <property type="match status" value="1"/>
</dbReference>
<dbReference type="NCBIfam" id="NF003720">
    <property type="entry name" value="PRK05329.1-3"/>
    <property type="match status" value="1"/>
</dbReference>
<feature type="domain" description="FAD-dependent oxidoreductase 2 FAD-binding" evidence="4">
    <location>
        <begin position="4"/>
        <end position="400"/>
    </location>
</feature>
<dbReference type="SUPFAM" id="SSF51905">
    <property type="entry name" value="FAD/NAD(P)-binding domain"/>
    <property type="match status" value="1"/>
</dbReference>
<name>A0A1Y1CM31_9BACT</name>
<dbReference type="Pfam" id="PF00890">
    <property type="entry name" value="FAD_binding_2"/>
    <property type="match status" value="1"/>
</dbReference>
<dbReference type="AlphaFoldDB" id="A0A1Y1CM31"/>
<keyword evidence="3" id="KW-0560">Oxidoreductase</keyword>
<evidence type="ECO:0000313" key="6">
    <source>
        <dbReference type="Proteomes" id="UP000218267"/>
    </source>
</evidence>
<dbReference type="InterPro" id="IPR036188">
    <property type="entry name" value="FAD/NAD-bd_sf"/>
</dbReference>
<dbReference type="OrthoDB" id="140595at2"/>
<dbReference type="RefSeq" id="WP_096430070.1">
    <property type="nucleotide sequence ID" value="NZ_AP018042.1"/>
</dbReference>
<protein>
    <submittedName>
        <fullName evidence="5">FAD binding domain-containing protein</fullName>
    </submittedName>
</protein>
<gene>
    <name evidence="5" type="ORF">ALGA_2771</name>
</gene>
<dbReference type="GO" id="GO:0004368">
    <property type="term" value="F:glycerol-3-phosphate dehydrogenase (quinone) activity"/>
    <property type="evidence" value="ECO:0007669"/>
    <property type="project" value="InterPro"/>
</dbReference>
<sequence length="414" mass="45778">MKFDNIIIGGGLSGLTCGIKLAEQGKKCAIVSSGQSAIHFFSGSFDFLGKLNGQEVKNPLEAIKTLPDSHPYQRVGVENIARLAVEAPLLLNRAGLSFLGKADQNHFVLTPMGIMKPTWLTLDDFTRFEQKNTFPWKKAVILNFSGFLDFHTLFVQDGLKKFDVDSQVKNFAMKEFEAIRRNPSEMRSTNIAKVFDQGEDALNEFAEKVNLLSEGFEVVILPAVFGLFNKNVVANLKSKINKPLVLLPAIPPSVPGIRSQIFLRKRFEELGGTYFLGDNVEEGTLENNRLVAIHTKNHGDIKLEADHFVLASGSFYSKGIVATREKLYEPILGLDIDGDTDNEKWLDEKFFNDQPYMHYGVKTDSHFRALINGQPIENLYVAGSVLGGANALKEGSGAGISVLTSLHVAEQILK</sequence>
<reference evidence="6" key="2">
    <citation type="journal article" date="2020" name="Antonie Van Leeuwenhoek">
        <title>Labilibaculum antarcticum sp. nov., a novel facultative anaerobic, psychrotorelant bacterium isolated from marine sediment of Antarctica.</title>
        <authorList>
            <person name="Watanabe M."/>
            <person name="Kojima H."/>
            <person name="Fukui M."/>
        </authorList>
    </citation>
    <scope>NUCLEOTIDE SEQUENCE [LARGE SCALE GENOMIC DNA]</scope>
    <source>
        <strain evidence="6">SPP2</strain>
    </source>
</reference>
<proteinExistence type="predicted"/>
<keyword evidence="1" id="KW-0285">Flavoprotein</keyword>
<dbReference type="Gene3D" id="3.50.50.60">
    <property type="entry name" value="FAD/NAD(P)-binding domain"/>
    <property type="match status" value="1"/>
</dbReference>
<dbReference type="KEGG" id="mbas:ALGA_2771"/>